<feature type="transmembrane region" description="Helical" evidence="1">
    <location>
        <begin position="78"/>
        <end position="97"/>
    </location>
</feature>
<dbReference type="RefSeq" id="WP_264501593.1">
    <property type="nucleotide sequence ID" value="NZ_JAPDDS010000006.1"/>
</dbReference>
<feature type="transmembrane region" description="Helical" evidence="1">
    <location>
        <begin position="16"/>
        <end position="38"/>
    </location>
</feature>
<name>A0ABT3FPZ0_9BACT</name>
<keyword evidence="1" id="KW-0472">Membrane</keyword>
<dbReference type="Proteomes" id="UP001207930">
    <property type="component" value="Unassembled WGS sequence"/>
</dbReference>
<evidence type="ECO:0000313" key="2">
    <source>
        <dbReference type="EMBL" id="MCW1885639.1"/>
    </source>
</evidence>
<proteinExistence type="predicted"/>
<evidence type="ECO:0000256" key="1">
    <source>
        <dbReference type="SAM" id="Phobius"/>
    </source>
</evidence>
<protein>
    <submittedName>
        <fullName evidence="2">Uncharacterized protein</fullName>
    </submittedName>
</protein>
<keyword evidence="1" id="KW-0812">Transmembrane</keyword>
<accession>A0ABT3FPZ0</accession>
<gene>
    <name evidence="2" type="ORF">OKA04_12945</name>
</gene>
<dbReference type="EMBL" id="JAPDDS010000006">
    <property type="protein sequence ID" value="MCW1885639.1"/>
    <property type="molecule type" value="Genomic_DNA"/>
</dbReference>
<sequence length="123" mass="13805">MSDHQVKNHPLRPALIIFYSIGFLSTGALTIVTTMIFSHLSGSLFLHPIITGGFVGFLCCWIAAVFGYHKRWFKPLSIVGMAVIVIFSLWAVFLWGASATDRISSIGFLLILVWVFWADLYDH</sequence>
<reference evidence="2 3" key="1">
    <citation type="submission" date="2022-10" db="EMBL/GenBank/DDBJ databases">
        <title>Luteolibacter flavescens strain MCCC 1K03193, whole genome shotgun sequencing project.</title>
        <authorList>
            <person name="Zhao G."/>
            <person name="Shen L."/>
        </authorList>
    </citation>
    <scope>NUCLEOTIDE SEQUENCE [LARGE SCALE GENOMIC DNA]</scope>
    <source>
        <strain evidence="2 3">MCCC 1K03193</strain>
    </source>
</reference>
<evidence type="ECO:0000313" key="3">
    <source>
        <dbReference type="Proteomes" id="UP001207930"/>
    </source>
</evidence>
<feature type="transmembrane region" description="Helical" evidence="1">
    <location>
        <begin position="44"/>
        <end position="66"/>
    </location>
</feature>
<feature type="transmembrane region" description="Helical" evidence="1">
    <location>
        <begin position="103"/>
        <end position="121"/>
    </location>
</feature>
<organism evidence="2 3">
    <name type="scientific">Luteolibacter flavescens</name>
    <dbReference type="NCBI Taxonomy" id="1859460"/>
    <lineage>
        <taxon>Bacteria</taxon>
        <taxon>Pseudomonadati</taxon>
        <taxon>Verrucomicrobiota</taxon>
        <taxon>Verrucomicrobiia</taxon>
        <taxon>Verrucomicrobiales</taxon>
        <taxon>Verrucomicrobiaceae</taxon>
        <taxon>Luteolibacter</taxon>
    </lineage>
</organism>
<comment type="caution">
    <text evidence="2">The sequence shown here is derived from an EMBL/GenBank/DDBJ whole genome shotgun (WGS) entry which is preliminary data.</text>
</comment>
<keyword evidence="1" id="KW-1133">Transmembrane helix</keyword>
<keyword evidence="3" id="KW-1185">Reference proteome</keyword>